<protein>
    <submittedName>
        <fullName evidence="2">Phage tail protein</fullName>
    </submittedName>
</protein>
<dbReference type="EMBL" id="WBVX01000002">
    <property type="protein sequence ID" value="KAB2689647.1"/>
    <property type="molecule type" value="Genomic_DNA"/>
</dbReference>
<gene>
    <name evidence="1" type="ORF">F9K91_02410</name>
    <name evidence="2" type="ORF">F9L08_03030</name>
</gene>
<accession>A0A6L3YVS0</accession>
<comment type="caution">
    <text evidence="2">The sequence shown here is derived from an EMBL/GenBank/DDBJ whole genome shotgun (WGS) entry which is preliminary data.</text>
</comment>
<dbReference type="Proteomes" id="UP000481643">
    <property type="component" value="Unassembled WGS sequence"/>
</dbReference>
<evidence type="ECO:0000313" key="4">
    <source>
        <dbReference type="Proteomes" id="UP000481643"/>
    </source>
</evidence>
<reference evidence="3 4" key="1">
    <citation type="submission" date="2019-09" db="EMBL/GenBank/DDBJ databases">
        <title>Taxonomic organization of the family Brucellaceae based on a phylogenomic approach.</title>
        <authorList>
            <person name="Leclercq S."/>
            <person name="Cloeckaert A."/>
            <person name="Zygmunt M.S."/>
        </authorList>
    </citation>
    <scope>NUCLEOTIDE SEQUENCE [LARGE SCALE GENOMIC DNA]</scope>
    <source>
        <strain evidence="1 3">LMG 18957</strain>
        <strain evidence="2 4">WS1830</strain>
    </source>
</reference>
<name>A0A6L3YVS0_9HYPH</name>
<evidence type="ECO:0000313" key="3">
    <source>
        <dbReference type="Proteomes" id="UP000430843"/>
    </source>
</evidence>
<dbReference type="RefSeq" id="WP_138785357.1">
    <property type="nucleotide sequence ID" value="NZ_WBVX01000002.1"/>
</dbReference>
<dbReference type="InterPro" id="IPR006498">
    <property type="entry name" value="Tail_tube"/>
</dbReference>
<evidence type="ECO:0000313" key="1">
    <source>
        <dbReference type="EMBL" id="KAB2666812.1"/>
    </source>
</evidence>
<proteinExistence type="predicted"/>
<organism evidence="2 4">
    <name type="scientific">Brucella tritici</name>
    <dbReference type="NCBI Taxonomy" id="94626"/>
    <lineage>
        <taxon>Bacteria</taxon>
        <taxon>Pseudomonadati</taxon>
        <taxon>Pseudomonadota</taxon>
        <taxon>Alphaproteobacteria</taxon>
        <taxon>Hyphomicrobiales</taxon>
        <taxon>Brucellaceae</taxon>
        <taxon>Brucella/Ochrobactrum group</taxon>
        <taxon>Brucella</taxon>
    </lineage>
</organism>
<dbReference type="EMBL" id="WBWA01000002">
    <property type="protein sequence ID" value="KAB2666812.1"/>
    <property type="molecule type" value="Genomic_DNA"/>
</dbReference>
<dbReference type="Pfam" id="PF04985">
    <property type="entry name" value="Phage_tube"/>
    <property type="match status" value="1"/>
</dbReference>
<dbReference type="AlphaFoldDB" id="A0A6L3YVS0"/>
<keyword evidence="3" id="KW-1185">Reference proteome</keyword>
<dbReference type="Proteomes" id="UP000430843">
    <property type="component" value="Unassembled WGS sequence"/>
</dbReference>
<evidence type="ECO:0000313" key="2">
    <source>
        <dbReference type="EMBL" id="KAB2689647.1"/>
    </source>
</evidence>
<sequence length="178" mass="19922">MSNIYIMEAANLFVGDHDPKNSKFLTLDELKLPDLQETLVDHTPGGGKVGVEFAVGVQKLEPTFKLKGWDAPLLRDFGLGTTKRKVFTAYGVVRDKKTGDALEAKAIMEGRLSKVAPEAFKRGETMGHDYSINEVLHYEVFFDGKEEFYWDFFTNTLRQGGVDPDPDFNNILRISNGG</sequence>